<reference evidence="2" key="1">
    <citation type="submission" date="2023-07" db="EMBL/GenBank/DDBJ databases">
        <title>draft genome sequence of fig (Ficus carica).</title>
        <authorList>
            <person name="Takahashi T."/>
            <person name="Nishimura K."/>
        </authorList>
    </citation>
    <scope>NUCLEOTIDE SEQUENCE</scope>
</reference>
<protein>
    <submittedName>
        <fullName evidence="2">Uncharacterized protein</fullName>
    </submittedName>
</protein>
<comment type="caution">
    <text evidence="2">The sequence shown here is derived from an EMBL/GenBank/DDBJ whole genome shotgun (WGS) entry which is preliminary data.</text>
</comment>
<dbReference type="EMBL" id="BTGU01000089">
    <property type="protein sequence ID" value="GMN59589.1"/>
    <property type="molecule type" value="Genomic_DNA"/>
</dbReference>
<feature type="region of interest" description="Disordered" evidence="1">
    <location>
        <begin position="74"/>
        <end position="105"/>
    </location>
</feature>
<keyword evidence="3" id="KW-1185">Reference proteome</keyword>
<dbReference type="AlphaFoldDB" id="A0AA88DQC8"/>
<organism evidence="2 3">
    <name type="scientific">Ficus carica</name>
    <name type="common">Common fig</name>
    <dbReference type="NCBI Taxonomy" id="3494"/>
    <lineage>
        <taxon>Eukaryota</taxon>
        <taxon>Viridiplantae</taxon>
        <taxon>Streptophyta</taxon>
        <taxon>Embryophyta</taxon>
        <taxon>Tracheophyta</taxon>
        <taxon>Spermatophyta</taxon>
        <taxon>Magnoliopsida</taxon>
        <taxon>eudicotyledons</taxon>
        <taxon>Gunneridae</taxon>
        <taxon>Pentapetalae</taxon>
        <taxon>rosids</taxon>
        <taxon>fabids</taxon>
        <taxon>Rosales</taxon>
        <taxon>Moraceae</taxon>
        <taxon>Ficeae</taxon>
        <taxon>Ficus</taxon>
    </lineage>
</organism>
<proteinExistence type="predicted"/>
<dbReference type="Proteomes" id="UP001187192">
    <property type="component" value="Unassembled WGS sequence"/>
</dbReference>
<evidence type="ECO:0000313" key="3">
    <source>
        <dbReference type="Proteomes" id="UP001187192"/>
    </source>
</evidence>
<sequence length="105" mass="11427">MAPTITGNGGQIPKKKKKEPQILVFSAAVRDCSGIVHTASSCKLLKEKTQSSSMAWRSVSSTSSFVGIRRFQTSKASPLRRERAVEPLRREPPSLLAASLRDPSC</sequence>
<evidence type="ECO:0000256" key="1">
    <source>
        <dbReference type="SAM" id="MobiDB-lite"/>
    </source>
</evidence>
<name>A0AA88DQC8_FICCA</name>
<accession>A0AA88DQC8</accession>
<feature type="compositionally biased region" description="Basic and acidic residues" evidence="1">
    <location>
        <begin position="79"/>
        <end position="92"/>
    </location>
</feature>
<evidence type="ECO:0000313" key="2">
    <source>
        <dbReference type="EMBL" id="GMN59589.1"/>
    </source>
</evidence>
<gene>
    <name evidence="2" type="ORF">TIFTF001_028685</name>
</gene>